<evidence type="ECO:0000256" key="1">
    <source>
        <dbReference type="ARBA" id="ARBA00005417"/>
    </source>
</evidence>
<dbReference type="Gene3D" id="3.40.50.300">
    <property type="entry name" value="P-loop containing nucleotide triphosphate hydrolases"/>
    <property type="match status" value="1"/>
</dbReference>
<feature type="domain" description="ABC transporter" evidence="6">
    <location>
        <begin position="13"/>
        <end position="272"/>
    </location>
</feature>
<dbReference type="InterPro" id="IPR017871">
    <property type="entry name" value="ABC_transporter-like_CS"/>
</dbReference>
<reference evidence="7 8" key="1">
    <citation type="submission" date="2018-06" db="EMBL/GenBank/DDBJ databases">
        <title>Azoarcus communis strain SWub3 genome.</title>
        <authorList>
            <person name="Zorraquino Salvo V."/>
            <person name="Toubiana D."/>
            <person name="Blumwald E."/>
        </authorList>
    </citation>
    <scope>NUCLEOTIDE SEQUENCE [LARGE SCALE GENOMIC DNA]</scope>
    <source>
        <strain evidence="7 8">SWub3</strain>
    </source>
</reference>
<evidence type="ECO:0000313" key="7">
    <source>
        <dbReference type="EMBL" id="PZA16306.1"/>
    </source>
</evidence>
<dbReference type="InterPro" id="IPR027417">
    <property type="entry name" value="P-loop_NTPase"/>
</dbReference>
<keyword evidence="8" id="KW-1185">Reference proteome</keyword>
<comment type="caution">
    <text evidence="7">The sequence shown here is derived from an EMBL/GenBank/DDBJ whole genome shotgun (WGS) entry which is preliminary data.</text>
</comment>
<dbReference type="GO" id="GO:0016887">
    <property type="term" value="F:ATP hydrolysis activity"/>
    <property type="evidence" value="ECO:0007669"/>
    <property type="project" value="InterPro"/>
</dbReference>
<dbReference type="AlphaFoldDB" id="A0A323UYK3"/>
<accession>A0A323UYK3</accession>
<dbReference type="InterPro" id="IPR003439">
    <property type="entry name" value="ABC_transporter-like_ATP-bd"/>
</dbReference>
<keyword evidence="5 7" id="KW-0067">ATP-binding</keyword>
<dbReference type="PANTHER" id="PTHR43776:SF7">
    <property type="entry name" value="D,D-DIPEPTIDE TRANSPORT ATP-BINDING PROTEIN DDPF-RELATED"/>
    <property type="match status" value="1"/>
</dbReference>
<evidence type="ECO:0000259" key="6">
    <source>
        <dbReference type="PROSITE" id="PS50893"/>
    </source>
</evidence>
<dbReference type="Proteomes" id="UP000248259">
    <property type="component" value="Unassembled WGS sequence"/>
</dbReference>
<keyword evidence="3" id="KW-0472">Membrane</keyword>
<dbReference type="Pfam" id="PF00005">
    <property type="entry name" value="ABC_tran"/>
    <property type="match status" value="1"/>
</dbReference>
<dbReference type="Pfam" id="PF08352">
    <property type="entry name" value="oligo_HPY"/>
    <property type="match status" value="1"/>
</dbReference>
<dbReference type="GO" id="GO:0055085">
    <property type="term" value="P:transmembrane transport"/>
    <property type="evidence" value="ECO:0007669"/>
    <property type="project" value="UniProtKB-ARBA"/>
</dbReference>
<dbReference type="CDD" id="cd03257">
    <property type="entry name" value="ABC_NikE_OppD_transporters"/>
    <property type="match status" value="1"/>
</dbReference>
<gene>
    <name evidence="7" type="ORF">DNK49_11575</name>
</gene>
<comment type="similarity">
    <text evidence="1">Belongs to the ABC transporter superfamily.</text>
</comment>
<keyword evidence="2" id="KW-0813">Transport</keyword>
<dbReference type="PROSITE" id="PS50893">
    <property type="entry name" value="ABC_TRANSPORTER_2"/>
    <property type="match status" value="1"/>
</dbReference>
<keyword evidence="4" id="KW-0547">Nucleotide-binding</keyword>
<organism evidence="7 8">
    <name type="scientific">Parazoarcus communis SWub3 = DSM 12120</name>
    <dbReference type="NCBI Taxonomy" id="1121029"/>
    <lineage>
        <taxon>Bacteria</taxon>
        <taxon>Pseudomonadati</taxon>
        <taxon>Pseudomonadota</taxon>
        <taxon>Betaproteobacteria</taxon>
        <taxon>Rhodocyclales</taxon>
        <taxon>Zoogloeaceae</taxon>
        <taxon>Parazoarcus</taxon>
    </lineage>
</organism>
<evidence type="ECO:0000256" key="4">
    <source>
        <dbReference type="ARBA" id="ARBA00022741"/>
    </source>
</evidence>
<dbReference type="OrthoDB" id="9802772at2"/>
<dbReference type="InterPro" id="IPR013563">
    <property type="entry name" value="Oligopep_ABC_C"/>
</dbReference>
<evidence type="ECO:0000256" key="3">
    <source>
        <dbReference type="ARBA" id="ARBA00022475"/>
    </source>
</evidence>
<dbReference type="PROSITE" id="PS00211">
    <property type="entry name" value="ABC_TRANSPORTER_1"/>
    <property type="match status" value="1"/>
</dbReference>
<evidence type="ECO:0000313" key="8">
    <source>
        <dbReference type="Proteomes" id="UP000248259"/>
    </source>
</evidence>
<dbReference type="NCBIfam" id="TIGR01727">
    <property type="entry name" value="oligo_HPY"/>
    <property type="match status" value="1"/>
</dbReference>
<dbReference type="GO" id="GO:0015833">
    <property type="term" value="P:peptide transport"/>
    <property type="evidence" value="ECO:0007669"/>
    <property type="project" value="InterPro"/>
</dbReference>
<dbReference type="InterPro" id="IPR050319">
    <property type="entry name" value="ABC_transp_ATP-bind"/>
</dbReference>
<evidence type="ECO:0000256" key="2">
    <source>
        <dbReference type="ARBA" id="ARBA00022448"/>
    </source>
</evidence>
<sequence length="338" mass="36041">MSVGSTTGTMPLLALQGVSKQFGSAQGWLERGAARLGWLPPAGSVQAVDQVDLAIMPGEVVGLVGESGCGKSTLGRIAVGLTPPSAGERRWCGEAIDRLPASERRRLQLGIQMIFQDPYASLNPRLTVGELIAEAPRVHGLIGRREQGEFVARSLQGVGLDATMASRYPHQFSGGQRARIGIARALAVRPAFLVCDEAVAALDVSVQAQVLNLFADLREQLGLTYLFISHDLAVVRHLADRVAVMYLGRVVEMARVGELFGRPAHPYTQALLAEAPTLKVGKRQFIPIQGELPSPLAPPSGCHFHPRCPHAMPVCSKQAPALREVAPGHDSACHLTSG</sequence>
<dbReference type="GO" id="GO:0005524">
    <property type="term" value="F:ATP binding"/>
    <property type="evidence" value="ECO:0007669"/>
    <property type="project" value="UniProtKB-KW"/>
</dbReference>
<protein>
    <submittedName>
        <fullName evidence="7">ABC transporter ATP-binding protein</fullName>
    </submittedName>
</protein>
<dbReference type="FunFam" id="3.40.50.300:FF:000016">
    <property type="entry name" value="Oligopeptide ABC transporter ATP-binding component"/>
    <property type="match status" value="1"/>
</dbReference>
<dbReference type="InterPro" id="IPR003593">
    <property type="entry name" value="AAA+_ATPase"/>
</dbReference>
<dbReference type="PANTHER" id="PTHR43776">
    <property type="entry name" value="TRANSPORT ATP-BINDING PROTEIN"/>
    <property type="match status" value="1"/>
</dbReference>
<dbReference type="EMBL" id="QKOE01000007">
    <property type="protein sequence ID" value="PZA16306.1"/>
    <property type="molecule type" value="Genomic_DNA"/>
</dbReference>
<evidence type="ECO:0000256" key="5">
    <source>
        <dbReference type="ARBA" id="ARBA00022840"/>
    </source>
</evidence>
<name>A0A323UYK3_9RHOO</name>
<dbReference type="SUPFAM" id="SSF52540">
    <property type="entry name" value="P-loop containing nucleoside triphosphate hydrolases"/>
    <property type="match status" value="1"/>
</dbReference>
<dbReference type="SMART" id="SM00382">
    <property type="entry name" value="AAA"/>
    <property type="match status" value="1"/>
</dbReference>
<proteinExistence type="inferred from homology"/>
<keyword evidence="3" id="KW-1003">Cell membrane</keyword>